<name>A0A5E4WDV2_9BURK</name>
<keyword evidence="2" id="KW-0805">Transcription regulation</keyword>
<evidence type="ECO:0000256" key="1">
    <source>
        <dbReference type="ARBA" id="ARBA00009437"/>
    </source>
</evidence>
<organism evidence="6 7">
    <name type="scientific">Pandoraea anhela</name>
    <dbReference type="NCBI Taxonomy" id="2508295"/>
    <lineage>
        <taxon>Bacteria</taxon>
        <taxon>Pseudomonadati</taxon>
        <taxon>Pseudomonadota</taxon>
        <taxon>Betaproteobacteria</taxon>
        <taxon>Burkholderiales</taxon>
        <taxon>Burkholderiaceae</taxon>
        <taxon>Pandoraea</taxon>
    </lineage>
</organism>
<dbReference type="CDD" id="cd08415">
    <property type="entry name" value="PBP2_LysR_opines_like"/>
    <property type="match status" value="1"/>
</dbReference>
<dbReference type="Pfam" id="PF03466">
    <property type="entry name" value="LysR_substrate"/>
    <property type="match status" value="1"/>
</dbReference>
<dbReference type="AlphaFoldDB" id="A0A5E4WDV2"/>
<dbReference type="PROSITE" id="PS50931">
    <property type="entry name" value="HTH_LYSR"/>
    <property type="match status" value="1"/>
</dbReference>
<reference evidence="6 7" key="1">
    <citation type="submission" date="2019-08" db="EMBL/GenBank/DDBJ databases">
        <authorList>
            <person name="Peeters C."/>
        </authorList>
    </citation>
    <scope>NUCLEOTIDE SEQUENCE [LARGE SCALE GENOMIC DNA]</scope>
    <source>
        <strain evidence="6 7">LMG 31108</strain>
    </source>
</reference>
<dbReference type="Gene3D" id="3.40.190.290">
    <property type="match status" value="1"/>
</dbReference>
<accession>A0A5E4WDV2</accession>
<dbReference type="GO" id="GO:0043565">
    <property type="term" value="F:sequence-specific DNA binding"/>
    <property type="evidence" value="ECO:0007669"/>
    <property type="project" value="TreeGrafter"/>
</dbReference>
<dbReference type="GO" id="GO:0009089">
    <property type="term" value="P:lysine biosynthetic process via diaminopimelate"/>
    <property type="evidence" value="ECO:0007669"/>
    <property type="project" value="TreeGrafter"/>
</dbReference>
<dbReference type="InterPro" id="IPR037424">
    <property type="entry name" value="NocR_PBP2"/>
</dbReference>
<evidence type="ECO:0000313" key="6">
    <source>
        <dbReference type="EMBL" id="VVE22591.1"/>
    </source>
</evidence>
<evidence type="ECO:0000256" key="4">
    <source>
        <dbReference type="ARBA" id="ARBA00023163"/>
    </source>
</evidence>
<dbReference type="SUPFAM" id="SSF53850">
    <property type="entry name" value="Periplasmic binding protein-like II"/>
    <property type="match status" value="1"/>
</dbReference>
<sequence length="295" mass="32563">MRLNLRQIEVFRAIMITGSISGAAKYLHVSQPGISRLIAYTENRLGLKLFDRVKGRLYATPEARSLFAELESVFEGLQRVNDFAQDLVENKTGVLRIVCSPSLGLSLIPRAAALFYQRHPDARLIVKTMLPDTMVHSLLTQQVEVGIVFLQESHPNLQSQLLYDNKMVVVMPPDHPLSERGTLTVADLCGYPFIGYSSDIPMGRAIRELFSETEVMPRMKAEVQQVHMACAMVHAGLGLALVDELTMSDPIWSSSLAVRPLIPTVTLPVSALHLAHSPLSRLAQEFVGLLASLAP</sequence>
<dbReference type="GO" id="GO:0003700">
    <property type="term" value="F:DNA-binding transcription factor activity"/>
    <property type="evidence" value="ECO:0007669"/>
    <property type="project" value="InterPro"/>
</dbReference>
<dbReference type="SUPFAM" id="SSF46785">
    <property type="entry name" value="Winged helix' DNA-binding domain"/>
    <property type="match status" value="1"/>
</dbReference>
<dbReference type="OrthoDB" id="8849678at2"/>
<protein>
    <submittedName>
        <fullName evidence="6">HTH-type transcriptional regulator BenM</fullName>
    </submittedName>
</protein>
<dbReference type="InterPro" id="IPR036388">
    <property type="entry name" value="WH-like_DNA-bd_sf"/>
</dbReference>
<dbReference type="Pfam" id="PF00126">
    <property type="entry name" value="HTH_1"/>
    <property type="match status" value="1"/>
</dbReference>
<dbReference type="InterPro" id="IPR005119">
    <property type="entry name" value="LysR_subst-bd"/>
</dbReference>
<evidence type="ECO:0000259" key="5">
    <source>
        <dbReference type="PROSITE" id="PS50931"/>
    </source>
</evidence>
<dbReference type="PANTHER" id="PTHR30427">
    <property type="entry name" value="TRANSCRIPTIONAL ACTIVATOR PROTEIN LYSR"/>
    <property type="match status" value="1"/>
</dbReference>
<dbReference type="RefSeq" id="WP_150669803.1">
    <property type="nucleotide sequence ID" value="NZ_CABPSB010000011.1"/>
</dbReference>
<keyword evidence="4" id="KW-0804">Transcription</keyword>
<dbReference type="PRINTS" id="PR00039">
    <property type="entry name" value="HTHLYSR"/>
</dbReference>
<dbReference type="GO" id="GO:0010628">
    <property type="term" value="P:positive regulation of gene expression"/>
    <property type="evidence" value="ECO:0007669"/>
    <property type="project" value="TreeGrafter"/>
</dbReference>
<dbReference type="InterPro" id="IPR036390">
    <property type="entry name" value="WH_DNA-bd_sf"/>
</dbReference>
<dbReference type="Proteomes" id="UP000406256">
    <property type="component" value="Unassembled WGS sequence"/>
</dbReference>
<feature type="domain" description="HTH lysR-type" evidence="5">
    <location>
        <begin position="3"/>
        <end position="60"/>
    </location>
</feature>
<dbReference type="PANTHER" id="PTHR30427:SF1">
    <property type="entry name" value="TRANSCRIPTIONAL ACTIVATOR PROTEIN LYSR"/>
    <property type="match status" value="1"/>
</dbReference>
<evidence type="ECO:0000256" key="2">
    <source>
        <dbReference type="ARBA" id="ARBA00023015"/>
    </source>
</evidence>
<comment type="similarity">
    <text evidence="1">Belongs to the LysR transcriptional regulatory family.</text>
</comment>
<dbReference type="Gene3D" id="1.10.10.10">
    <property type="entry name" value="Winged helix-like DNA-binding domain superfamily/Winged helix DNA-binding domain"/>
    <property type="match status" value="1"/>
</dbReference>
<keyword evidence="7" id="KW-1185">Reference proteome</keyword>
<keyword evidence="3" id="KW-0238">DNA-binding</keyword>
<dbReference type="EMBL" id="CABPSB010000011">
    <property type="protein sequence ID" value="VVE22591.1"/>
    <property type="molecule type" value="Genomic_DNA"/>
</dbReference>
<proteinExistence type="inferred from homology"/>
<gene>
    <name evidence="6" type="primary">benM_6</name>
    <name evidence="6" type="ORF">PAN31108_03209</name>
</gene>
<evidence type="ECO:0000313" key="7">
    <source>
        <dbReference type="Proteomes" id="UP000406256"/>
    </source>
</evidence>
<dbReference type="InterPro" id="IPR000847">
    <property type="entry name" value="LysR_HTH_N"/>
</dbReference>
<evidence type="ECO:0000256" key="3">
    <source>
        <dbReference type="ARBA" id="ARBA00023125"/>
    </source>
</evidence>